<protein>
    <submittedName>
        <fullName evidence="3">DUF1194 domain-containing protein</fullName>
    </submittedName>
</protein>
<feature type="signal peptide" evidence="1">
    <location>
        <begin position="1"/>
        <end position="20"/>
    </location>
</feature>
<dbReference type="CDD" id="cd00198">
    <property type="entry name" value="vWFA"/>
    <property type="match status" value="1"/>
</dbReference>
<dbReference type="RefSeq" id="WP_201658749.1">
    <property type="nucleotide sequence ID" value="NZ_JAEQNC010000006.1"/>
</dbReference>
<dbReference type="AlphaFoldDB" id="A0A936YUA4"/>
<dbReference type="Gene3D" id="3.40.50.410">
    <property type="entry name" value="von Willebrand factor, type A domain"/>
    <property type="match status" value="1"/>
</dbReference>
<feature type="domain" description="VWFA" evidence="2">
    <location>
        <begin position="29"/>
        <end position="225"/>
    </location>
</feature>
<organism evidence="3 4">
    <name type="scientific">Rhizobium setariae</name>
    <dbReference type="NCBI Taxonomy" id="2801340"/>
    <lineage>
        <taxon>Bacteria</taxon>
        <taxon>Pseudomonadati</taxon>
        <taxon>Pseudomonadota</taxon>
        <taxon>Alphaproteobacteria</taxon>
        <taxon>Hyphomicrobiales</taxon>
        <taxon>Rhizobiaceae</taxon>
        <taxon>Rhizobium/Agrobacterium group</taxon>
        <taxon>Rhizobium</taxon>
    </lineage>
</organism>
<gene>
    <name evidence="3" type="ORF">JJB09_13435</name>
</gene>
<dbReference type="PROSITE" id="PS50234">
    <property type="entry name" value="VWFA"/>
    <property type="match status" value="1"/>
</dbReference>
<reference evidence="3" key="1">
    <citation type="submission" date="2021-01" db="EMBL/GenBank/DDBJ databases">
        <title>Rhizobium sp. strain KVB221 16S ribosomal RNA gene Genome sequencing and assembly.</title>
        <authorList>
            <person name="Kang M."/>
        </authorList>
    </citation>
    <scope>NUCLEOTIDE SEQUENCE</scope>
    <source>
        <strain evidence="3">KVB221</strain>
    </source>
</reference>
<accession>A0A936YUA4</accession>
<name>A0A936YUA4_9HYPH</name>
<dbReference type="Proteomes" id="UP000633219">
    <property type="component" value="Unassembled WGS sequence"/>
</dbReference>
<dbReference type="EMBL" id="JAEQNC010000006">
    <property type="protein sequence ID" value="MBL0373032.1"/>
    <property type="molecule type" value="Genomic_DNA"/>
</dbReference>
<evidence type="ECO:0000259" key="2">
    <source>
        <dbReference type="PROSITE" id="PS50234"/>
    </source>
</evidence>
<evidence type="ECO:0000313" key="4">
    <source>
        <dbReference type="Proteomes" id="UP000633219"/>
    </source>
</evidence>
<sequence>MCKHLFALATVLLMVQTAHSQTRSCVDIALVLAVDGSGSITEQEYAFQKFAIADAFRDKEVLSALNKAGVVALSTVFWGDGDFSTQKLDWFVVSRRRDAEPFARAMENNQRLVFGNTDIGSGIWSALDLLSNPLICAARSIINVSGDGKETIAPKRRQVASLPAARQRAKEMGVTINALVVSDDVGDLAGYYRKDVIVGADSFVMDIPSFADYRAAIKRKLIKELSSKTVASLVHQSR</sequence>
<feature type="chain" id="PRO_5036703163" evidence="1">
    <location>
        <begin position="21"/>
        <end position="238"/>
    </location>
</feature>
<comment type="caution">
    <text evidence="3">The sequence shown here is derived from an EMBL/GenBank/DDBJ whole genome shotgun (WGS) entry which is preliminary data.</text>
</comment>
<dbReference type="InterPro" id="IPR036465">
    <property type="entry name" value="vWFA_dom_sf"/>
</dbReference>
<dbReference type="SUPFAM" id="SSF53300">
    <property type="entry name" value="vWA-like"/>
    <property type="match status" value="1"/>
</dbReference>
<dbReference type="InterPro" id="IPR010607">
    <property type="entry name" value="DUF1194"/>
</dbReference>
<evidence type="ECO:0000313" key="3">
    <source>
        <dbReference type="EMBL" id="MBL0373032.1"/>
    </source>
</evidence>
<dbReference type="Pfam" id="PF06707">
    <property type="entry name" value="DUF1194"/>
    <property type="match status" value="1"/>
</dbReference>
<keyword evidence="4" id="KW-1185">Reference proteome</keyword>
<proteinExistence type="predicted"/>
<keyword evidence="1" id="KW-0732">Signal</keyword>
<dbReference type="InterPro" id="IPR002035">
    <property type="entry name" value="VWF_A"/>
</dbReference>
<evidence type="ECO:0000256" key="1">
    <source>
        <dbReference type="SAM" id="SignalP"/>
    </source>
</evidence>